<feature type="repeat" description="HEAT" evidence="1">
    <location>
        <begin position="733"/>
        <end position="771"/>
    </location>
</feature>
<dbReference type="AlphaFoldDB" id="A0A8J5X9C0"/>
<dbReference type="PROSITE" id="PS50077">
    <property type="entry name" value="HEAT_REPEAT"/>
    <property type="match status" value="2"/>
</dbReference>
<dbReference type="Gene3D" id="1.25.10.10">
    <property type="entry name" value="Leucine-rich Repeat Variant"/>
    <property type="match status" value="3"/>
</dbReference>
<accession>A0A8J5X9C0</accession>
<dbReference type="InterPro" id="IPR056497">
    <property type="entry name" value="HEAT_DAAF5"/>
</dbReference>
<evidence type="ECO:0000313" key="4">
    <source>
        <dbReference type="EMBL" id="KAG8462273.1"/>
    </source>
</evidence>
<gene>
    <name evidence="4" type="ORF">KFE25_012093</name>
</gene>
<evidence type="ECO:0000259" key="2">
    <source>
        <dbReference type="Pfam" id="PF24573"/>
    </source>
</evidence>
<dbReference type="PANTHER" id="PTHR16216:SF2">
    <property type="entry name" value="DYNEIN AXONEMAL ASSEMBLY FACTOR 5"/>
    <property type="match status" value="1"/>
</dbReference>
<dbReference type="InterPro" id="IPR052623">
    <property type="entry name" value="DAAF5"/>
</dbReference>
<comment type="caution">
    <text evidence="4">The sequence shown here is derived from an EMBL/GenBank/DDBJ whole genome shotgun (WGS) entry which is preliminary data.</text>
</comment>
<reference evidence="4" key="1">
    <citation type="submission" date="2021-05" db="EMBL/GenBank/DDBJ databases">
        <title>The genome of the haptophyte Pavlova lutheri (Diacronema luteri, Pavlovales) - a model for lipid biosynthesis in eukaryotic algae.</title>
        <authorList>
            <person name="Hulatt C.J."/>
            <person name="Posewitz M.C."/>
        </authorList>
    </citation>
    <scope>NUCLEOTIDE SEQUENCE</scope>
    <source>
        <strain evidence="4">NIVA-4/92</strain>
    </source>
</reference>
<keyword evidence="5" id="KW-1185">Reference proteome</keyword>
<proteinExistence type="predicted"/>
<protein>
    <submittedName>
        <fullName evidence="4">Uncharacterized protein</fullName>
    </submittedName>
</protein>
<dbReference type="InterPro" id="IPR021133">
    <property type="entry name" value="HEAT_type_2"/>
</dbReference>
<dbReference type="Pfam" id="PF24573">
    <property type="entry name" value="HEAT_DAAF5"/>
    <property type="match status" value="1"/>
</dbReference>
<evidence type="ECO:0000256" key="1">
    <source>
        <dbReference type="PROSITE-ProRule" id="PRU00103"/>
    </source>
</evidence>
<evidence type="ECO:0000259" key="3">
    <source>
        <dbReference type="Pfam" id="PF25757"/>
    </source>
</evidence>
<evidence type="ECO:0000313" key="5">
    <source>
        <dbReference type="Proteomes" id="UP000751190"/>
    </source>
</evidence>
<dbReference type="InterPro" id="IPR016024">
    <property type="entry name" value="ARM-type_fold"/>
</dbReference>
<feature type="domain" description="Dynein axonemal assembly factor 5 HEAT-repeat" evidence="2">
    <location>
        <begin position="328"/>
        <end position="517"/>
    </location>
</feature>
<dbReference type="OMA" id="AFQGPWA"/>
<dbReference type="Proteomes" id="UP000751190">
    <property type="component" value="Unassembled WGS sequence"/>
</dbReference>
<feature type="domain" description="Dynein axonemal assembly factor 5 TPR repeats" evidence="3">
    <location>
        <begin position="15"/>
        <end position="288"/>
    </location>
</feature>
<dbReference type="EMBL" id="JAGTXO010000021">
    <property type="protein sequence ID" value="KAG8462273.1"/>
    <property type="molecule type" value="Genomic_DNA"/>
</dbReference>
<sequence length="892" mass="93345">MSDELAKALARDVNCLAEENRNTRRRALQKLSSAVLDASPPLAPAVLLELWDGALRTPLLRALSDPVEKNREVALALVTGVVERLPDVASSLATSVPTIAARVGSAPFEEGCEEVRLQLCELSELLVRKAGAVASPLCKELCAVACALAADSFPDVKRAVCALVRALVVAIPADALGAQCPSLARALSANLGHQHAKVRATTLDALCDLLPVDDAPLVELSERLAMLAADHTPGVREQCTRRLGELLVRLRDPAVHYARLLPPLLRLLSDELPAVRALALDALGAAGERAAPGATGDLPTVAHVAPPPPPSAALPSPFDTAPAWPAVQLVQAHLPSLMGAALGGLRDWTVGGRLRYSGALLGTLWCARGAATDHLDALLAALYAAVDDDDGAVRAQVCVCARMAGAGCEPDALMTLALRHCAADGASVAHRSACLHTLTLLIAGMGPAGVGAHARALAAVLREPRFCAPPVALADDATTAHVRMQTRLAAVVSALLAAAPSACAAEPQAYQLYCALMQLAAVPAAAGGEYAAQARALAVLDEQLAPACGAAGAGAMHLRFGGRLIEQLVSAVPIGDTSDTPATRAAACAGVDARAADSAAPAPFGAWTVGTHEWHVLQAVLQHADGRFAAEQLLVVFPPLAALLEPSREPPLRLTALALIRRLLSDVTFCAHADFAEWAGHMLDALLVPNLVWRAGRAAQQVRLAAALCVRALLALEPCPVPPEHLRAAMPAALPVLRSALEDESAETRLAMCAAMARLLPWVGNSLTDEHVRSLYPDFLKRLDDANDDVRLAVCPAIEALLASAIYDAHFQKPGSNLDETNLCYLVRGVLVHLDDFSPEIQRAAQRVVRAAIRVNPAKLCAEVSAVRERHRSPKLCDALIAEARAASAVDV</sequence>
<organism evidence="4 5">
    <name type="scientific">Diacronema lutheri</name>
    <name type="common">Unicellular marine alga</name>
    <name type="synonym">Monochrysis lutheri</name>
    <dbReference type="NCBI Taxonomy" id="2081491"/>
    <lineage>
        <taxon>Eukaryota</taxon>
        <taxon>Haptista</taxon>
        <taxon>Haptophyta</taxon>
        <taxon>Pavlovophyceae</taxon>
        <taxon>Pavlovales</taxon>
        <taxon>Pavlovaceae</taxon>
        <taxon>Diacronema</taxon>
    </lineage>
</organism>
<dbReference type="InterPro" id="IPR011989">
    <property type="entry name" value="ARM-like"/>
</dbReference>
<dbReference type="PANTHER" id="PTHR16216">
    <property type="entry name" value="DYNEIN ASSEMBLY FACTOR 5, AXONEMAL"/>
    <property type="match status" value="1"/>
</dbReference>
<dbReference type="Pfam" id="PF25757">
    <property type="entry name" value="TPR_DNAAF5"/>
    <property type="match status" value="1"/>
</dbReference>
<feature type="repeat" description="HEAT" evidence="1">
    <location>
        <begin position="260"/>
        <end position="298"/>
    </location>
</feature>
<name>A0A8J5X9C0_DIALT</name>
<dbReference type="SUPFAM" id="SSF48371">
    <property type="entry name" value="ARM repeat"/>
    <property type="match status" value="1"/>
</dbReference>
<dbReference type="OrthoDB" id="413572at2759"/>
<dbReference type="InterPro" id="IPR057978">
    <property type="entry name" value="TPR_DAAF5"/>
</dbReference>